<dbReference type="RefSeq" id="WP_086864267.1">
    <property type="nucleotide sequence ID" value="NZ_JADBEG010000001.1"/>
</dbReference>
<evidence type="ECO:0000313" key="1">
    <source>
        <dbReference type="EMBL" id="MBE1498277.1"/>
    </source>
</evidence>
<evidence type="ECO:0000313" key="2">
    <source>
        <dbReference type="Proteomes" id="UP000631670"/>
    </source>
</evidence>
<name>A0ABR9I5P1_9PSEU</name>
<reference evidence="1 2" key="1">
    <citation type="submission" date="2020-10" db="EMBL/GenBank/DDBJ databases">
        <title>Sequencing the genomes of 1000 actinobacteria strains.</title>
        <authorList>
            <person name="Klenk H.-P."/>
        </authorList>
    </citation>
    <scope>NUCLEOTIDE SEQUENCE [LARGE SCALE GENOMIC DNA]</scope>
    <source>
        <strain evidence="1 2">DSM 44653</strain>
    </source>
</reference>
<protein>
    <submittedName>
        <fullName evidence="1">Uncharacterized protein</fullName>
    </submittedName>
</protein>
<comment type="caution">
    <text evidence="1">The sequence shown here is derived from an EMBL/GenBank/DDBJ whole genome shotgun (WGS) entry which is preliminary data.</text>
</comment>
<dbReference type="EMBL" id="JADBEG010000001">
    <property type="protein sequence ID" value="MBE1498277.1"/>
    <property type="molecule type" value="Genomic_DNA"/>
</dbReference>
<dbReference type="Proteomes" id="UP000631670">
    <property type="component" value="Unassembled WGS sequence"/>
</dbReference>
<proteinExistence type="predicted"/>
<accession>A0ABR9I5P1</accession>
<gene>
    <name evidence="1" type="ORF">H4696_005377</name>
</gene>
<sequence length="84" mass="8966">MVGRVREHTLALACLRHGLPAVEGRGLDRLPAVVTRPFEATLAGGLADVGRAFQAVTELFVGEIEQVDADLARRIGPLLRALVP</sequence>
<keyword evidence="2" id="KW-1185">Reference proteome</keyword>
<organism evidence="1 2">
    <name type="scientific">Amycolatopsis lexingtonensis</name>
    <dbReference type="NCBI Taxonomy" id="218822"/>
    <lineage>
        <taxon>Bacteria</taxon>
        <taxon>Bacillati</taxon>
        <taxon>Actinomycetota</taxon>
        <taxon>Actinomycetes</taxon>
        <taxon>Pseudonocardiales</taxon>
        <taxon>Pseudonocardiaceae</taxon>
        <taxon>Amycolatopsis</taxon>
    </lineage>
</organism>